<dbReference type="Proteomes" id="UP000075881">
    <property type="component" value="Unassembled WGS sequence"/>
</dbReference>
<dbReference type="AlphaFoldDB" id="A0A182KI27"/>
<accession>A0A182KI27</accession>
<keyword evidence="2" id="KW-1185">Reference proteome</keyword>
<reference evidence="1" key="2">
    <citation type="submission" date="2020-05" db="UniProtKB">
        <authorList>
            <consortium name="EnsemblMetazoa"/>
        </authorList>
    </citation>
    <scope>IDENTIFICATION</scope>
    <source>
        <strain evidence="1">ACHKN1017</strain>
    </source>
</reference>
<evidence type="ECO:0000313" key="1">
    <source>
        <dbReference type="EnsemblMetazoa" id="ACHR014127-PA"/>
    </source>
</evidence>
<organism evidence="1 2">
    <name type="scientific">Anopheles christyi</name>
    <dbReference type="NCBI Taxonomy" id="43041"/>
    <lineage>
        <taxon>Eukaryota</taxon>
        <taxon>Metazoa</taxon>
        <taxon>Ecdysozoa</taxon>
        <taxon>Arthropoda</taxon>
        <taxon>Hexapoda</taxon>
        <taxon>Insecta</taxon>
        <taxon>Pterygota</taxon>
        <taxon>Neoptera</taxon>
        <taxon>Endopterygota</taxon>
        <taxon>Diptera</taxon>
        <taxon>Nematocera</taxon>
        <taxon>Culicoidea</taxon>
        <taxon>Culicidae</taxon>
        <taxon>Anophelinae</taxon>
        <taxon>Anopheles</taxon>
    </lineage>
</organism>
<dbReference type="VEuPathDB" id="VectorBase:ACHR014127"/>
<proteinExistence type="predicted"/>
<dbReference type="EnsemblMetazoa" id="ACHR014127-RA">
    <property type="protein sequence ID" value="ACHR014127-PA"/>
    <property type="gene ID" value="ACHR014127"/>
</dbReference>
<evidence type="ECO:0000313" key="2">
    <source>
        <dbReference type="Proteomes" id="UP000075881"/>
    </source>
</evidence>
<sequence length="20" mass="2209">MGKTYPFNTTVSHLGQKSIV</sequence>
<reference evidence="2" key="1">
    <citation type="submission" date="2013-03" db="EMBL/GenBank/DDBJ databases">
        <title>The Genome Sequence of Anopheles christyi ACHKN1017.</title>
        <authorList>
            <consortium name="The Broad Institute Genomics Platform"/>
            <person name="Neafsey D.E."/>
            <person name="Besansky N."/>
            <person name="Walker B."/>
            <person name="Young S.K."/>
            <person name="Zeng Q."/>
            <person name="Gargeya S."/>
            <person name="Fitzgerald M."/>
            <person name="Haas B."/>
            <person name="Abouelleil A."/>
            <person name="Allen A.W."/>
            <person name="Alvarado L."/>
            <person name="Arachchi H.M."/>
            <person name="Berlin A.M."/>
            <person name="Chapman S.B."/>
            <person name="Gainer-Dewar J."/>
            <person name="Goldberg J."/>
            <person name="Griggs A."/>
            <person name="Gujja S."/>
            <person name="Hansen M."/>
            <person name="Howarth C."/>
            <person name="Imamovic A."/>
            <person name="Ireland A."/>
            <person name="Larimer J."/>
            <person name="McCowan C."/>
            <person name="Murphy C."/>
            <person name="Pearson M."/>
            <person name="Poon T.W."/>
            <person name="Priest M."/>
            <person name="Roberts A."/>
            <person name="Saif S."/>
            <person name="Shea T."/>
            <person name="Sisk P."/>
            <person name="Sykes S."/>
            <person name="Wortman J."/>
            <person name="Nusbaum C."/>
            <person name="Birren B."/>
        </authorList>
    </citation>
    <scope>NUCLEOTIDE SEQUENCE [LARGE SCALE GENOMIC DNA]</scope>
    <source>
        <strain evidence="2">ACHKN1017</strain>
    </source>
</reference>
<name>A0A182KI27_9DIPT</name>
<protein>
    <submittedName>
        <fullName evidence="1">Uncharacterized protein</fullName>
    </submittedName>
</protein>